<name>A0A8D8TEI3_9HEMI</name>
<evidence type="ECO:0000256" key="8">
    <source>
        <dbReference type="ARBA" id="ARBA00023136"/>
    </source>
</evidence>
<dbReference type="PANTHER" id="PTHR31586:SF1">
    <property type="entry name" value="CYTOCHROME C OXIDASE ASSEMBLY PROTEIN COX20, MITOCHONDRIAL"/>
    <property type="match status" value="1"/>
</dbReference>
<evidence type="ECO:0000256" key="2">
    <source>
        <dbReference type="ARBA" id="ARBA00009575"/>
    </source>
</evidence>
<dbReference type="EMBL" id="HBUF01275827">
    <property type="protein sequence ID" value="CAG6686364.1"/>
    <property type="molecule type" value="Transcribed_RNA"/>
</dbReference>
<evidence type="ECO:0000313" key="10">
    <source>
        <dbReference type="EMBL" id="CAG6686363.1"/>
    </source>
</evidence>
<evidence type="ECO:0000256" key="6">
    <source>
        <dbReference type="ARBA" id="ARBA00022989"/>
    </source>
</evidence>
<keyword evidence="6 9" id="KW-1133">Transmembrane helix</keyword>
<dbReference type="PANTHER" id="PTHR31586">
    <property type="entry name" value="CYTOCHROME C OXIDASE PROTEIN 20"/>
    <property type="match status" value="1"/>
</dbReference>
<evidence type="ECO:0000256" key="3">
    <source>
        <dbReference type="ARBA" id="ARBA00017689"/>
    </source>
</evidence>
<organism evidence="10">
    <name type="scientific">Cacopsylla melanoneura</name>
    <dbReference type="NCBI Taxonomy" id="428564"/>
    <lineage>
        <taxon>Eukaryota</taxon>
        <taxon>Metazoa</taxon>
        <taxon>Ecdysozoa</taxon>
        <taxon>Arthropoda</taxon>
        <taxon>Hexapoda</taxon>
        <taxon>Insecta</taxon>
        <taxon>Pterygota</taxon>
        <taxon>Neoptera</taxon>
        <taxon>Paraneoptera</taxon>
        <taxon>Hemiptera</taxon>
        <taxon>Sternorrhyncha</taxon>
        <taxon>Psylloidea</taxon>
        <taxon>Psyllidae</taxon>
        <taxon>Psyllinae</taxon>
        <taxon>Cacopsylla</taxon>
    </lineage>
</organism>
<dbReference type="EMBL" id="HBUF01052914">
    <property type="protein sequence ID" value="CAG6622611.1"/>
    <property type="molecule type" value="Transcribed_RNA"/>
</dbReference>
<accession>A0A8D8TEI3</accession>
<dbReference type="EMBL" id="HBUF01584109">
    <property type="protein sequence ID" value="CAG6771219.1"/>
    <property type="molecule type" value="Transcribed_RNA"/>
</dbReference>
<dbReference type="EMBL" id="HBUF01584107">
    <property type="protein sequence ID" value="CAG6771215.1"/>
    <property type="molecule type" value="Transcribed_RNA"/>
</dbReference>
<keyword evidence="7" id="KW-0496">Mitochondrion</keyword>
<keyword evidence="8 9" id="KW-0472">Membrane</keyword>
<evidence type="ECO:0000256" key="9">
    <source>
        <dbReference type="SAM" id="Phobius"/>
    </source>
</evidence>
<dbReference type="EMBL" id="HBUF01584106">
    <property type="protein sequence ID" value="CAG6771213.1"/>
    <property type="molecule type" value="Transcribed_RNA"/>
</dbReference>
<evidence type="ECO:0000256" key="7">
    <source>
        <dbReference type="ARBA" id="ARBA00023128"/>
    </source>
</evidence>
<feature type="transmembrane region" description="Helical" evidence="9">
    <location>
        <begin position="31"/>
        <end position="49"/>
    </location>
</feature>
<evidence type="ECO:0000256" key="4">
    <source>
        <dbReference type="ARBA" id="ARBA00022692"/>
    </source>
</evidence>
<protein>
    <recommendedName>
        <fullName evidence="3">Cytochrome c oxidase assembly protein COX20, mitochondrial</fullName>
    </recommendedName>
</protein>
<keyword evidence="4 9" id="KW-0812">Transmembrane</keyword>
<comment type="subcellular location">
    <subcellularLocation>
        <location evidence="1">Mitochondrion inner membrane</location>
    </subcellularLocation>
</comment>
<dbReference type="EMBL" id="HBUF01349321">
    <property type="protein sequence ID" value="CAG6712445.1"/>
    <property type="molecule type" value="Transcribed_RNA"/>
</dbReference>
<dbReference type="EMBL" id="HBUF01052915">
    <property type="protein sequence ID" value="CAG6622613.1"/>
    <property type="molecule type" value="Transcribed_RNA"/>
</dbReference>
<dbReference type="EMBL" id="HBUF01052916">
    <property type="protein sequence ID" value="CAG6622614.1"/>
    <property type="molecule type" value="Transcribed_RNA"/>
</dbReference>
<keyword evidence="5" id="KW-0999">Mitochondrion inner membrane</keyword>
<sequence>MSDKTENPFLKKDIYFMGRNLNEIPCFRNSFLYGISTGLGVGFGTFLLTSNGFRSFKYGFGSYLGMTWLYWGYCRYSYNKVERDLKEIRKAIHEKVDDSTNDPVVISASDIKQA</sequence>
<evidence type="ECO:0000256" key="5">
    <source>
        <dbReference type="ARBA" id="ARBA00022792"/>
    </source>
</evidence>
<proteinExistence type="inferred from homology"/>
<dbReference type="PRINTS" id="PR02049">
    <property type="entry name" value="PROTEINF36A"/>
</dbReference>
<dbReference type="EMBL" id="HBUF01349320">
    <property type="protein sequence ID" value="CAG6712444.1"/>
    <property type="molecule type" value="Transcribed_RNA"/>
</dbReference>
<dbReference type="Pfam" id="PF12597">
    <property type="entry name" value="Cox20"/>
    <property type="match status" value="1"/>
</dbReference>
<dbReference type="GO" id="GO:0033617">
    <property type="term" value="P:mitochondrial respiratory chain complex IV assembly"/>
    <property type="evidence" value="ECO:0007669"/>
    <property type="project" value="InterPro"/>
</dbReference>
<dbReference type="InterPro" id="IPR022533">
    <property type="entry name" value="Cox20"/>
</dbReference>
<dbReference type="EMBL" id="HBUF01584108">
    <property type="protein sequence ID" value="CAG6771217.1"/>
    <property type="molecule type" value="Transcribed_RNA"/>
</dbReference>
<dbReference type="AlphaFoldDB" id="A0A8D8TEI3"/>
<evidence type="ECO:0000256" key="1">
    <source>
        <dbReference type="ARBA" id="ARBA00004273"/>
    </source>
</evidence>
<comment type="similarity">
    <text evidence="2">Belongs to the COX20 family.</text>
</comment>
<reference evidence="10" key="1">
    <citation type="submission" date="2021-05" db="EMBL/GenBank/DDBJ databases">
        <authorList>
            <person name="Alioto T."/>
            <person name="Alioto T."/>
            <person name="Gomez Garrido J."/>
        </authorList>
    </citation>
    <scope>NUCLEOTIDE SEQUENCE</scope>
</reference>
<dbReference type="EMBL" id="HBUF01275826">
    <property type="protein sequence ID" value="CAG6686363.1"/>
    <property type="molecule type" value="Transcribed_RNA"/>
</dbReference>
<dbReference type="GO" id="GO:0005743">
    <property type="term" value="C:mitochondrial inner membrane"/>
    <property type="evidence" value="ECO:0007669"/>
    <property type="project" value="UniProtKB-SubCell"/>
</dbReference>